<reference evidence="1 2" key="1">
    <citation type="submission" date="2024-11" db="EMBL/GenBank/DDBJ databases">
        <title>Chromosome-level genome assembly of the freshwater bivalve Anodonta woodiana.</title>
        <authorList>
            <person name="Chen X."/>
        </authorList>
    </citation>
    <scope>NUCLEOTIDE SEQUENCE [LARGE SCALE GENOMIC DNA]</scope>
    <source>
        <strain evidence="1">MN2024</strain>
        <tissue evidence="1">Gills</tissue>
    </source>
</reference>
<gene>
    <name evidence="1" type="ORF">ACJMK2_030632</name>
</gene>
<protein>
    <recommendedName>
        <fullName evidence="3">Testis-determining factor</fullName>
    </recommendedName>
</protein>
<dbReference type="AlphaFoldDB" id="A0ABD3WWC3"/>
<evidence type="ECO:0000313" key="1">
    <source>
        <dbReference type="EMBL" id="KAL3878267.1"/>
    </source>
</evidence>
<proteinExistence type="predicted"/>
<comment type="caution">
    <text evidence="1">The sequence shown here is derived from an EMBL/GenBank/DDBJ whole genome shotgun (WGS) entry which is preliminary data.</text>
</comment>
<name>A0ABD3WWC3_SINWO</name>
<sequence>MATAHILPGYGNPVSRLKRAHSAYPLDKQKVREYIEKNTDPEFGKELDAIRNKAREMWTSVDREPTTYNYFHSQKYLDEPTRPLPSEPGRKHKPHPPLVFLTNRLHYVPGFHNPDAVVGKDVYQVDASLSHEGQAQRKSYGQKYVSRPRTAAVMQYQDRYPELGELKESLDPVTAQGAEAWMKLADDKDHHLVFNAIDKFQEQRLIEESQDNLVAGKSPINPVMPSIHRWMHFAGKRETNDLHHQHDLPPGYSYHLPSTMRPLHYSTGTVQQRRAQEIENMKKSHYIHKPVRGDFLIHPEWPPTFPHHRI</sequence>
<dbReference type="EMBL" id="JBJQND010000004">
    <property type="protein sequence ID" value="KAL3878267.1"/>
    <property type="molecule type" value="Genomic_DNA"/>
</dbReference>
<accession>A0ABD3WWC3</accession>
<evidence type="ECO:0008006" key="3">
    <source>
        <dbReference type="Google" id="ProtNLM"/>
    </source>
</evidence>
<dbReference type="Proteomes" id="UP001634394">
    <property type="component" value="Unassembled WGS sequence"/>
</dbReference>
<keyword evidence="2" id="KW-1185">Reference proteome</keyword>
<evidence type="ECO:0000313" key="2">
    <source>
        <dbReference type="Proteomes" id="UP001634394"/>
    </source>
</evidence>
<organism evidence="1 2">
    <name type="scientific">Sinanodonta woodiana</name>
    <name type="common">Chinese pond mussel</name>
    <name type="synonym">Anodonta woodiana</name>
    <dbReference type="NCBI Taxonomy" id="1069815"/>
    <lineage>
        <taxon>Eukaryota</taxon>
        <taxon>Metazoa</taxon>
        <taxon>Spiralia</taxon>
        <taxon>Lophotrochozoa</taxon>
        <taxon>Mollusca</taxon>
        <taxon>Bivalvia</taxon>
        <taxon>Autobranchia</taxon>
        <taxon>Heteroconchia</taxon>
        <taxon>Palaeoheterodonta</taxon>
        <taxon>Unionida</taxon>
        <taxon>Unionoidea</taxon>
        <taxon>Unionidae</taxon>
        <taxon>Unioninae</taxon>
        <taxon>Sinanodonta</taxon>
    </lineage>
</organism>